<feature type="transmembrane region" description="Helical" evidence="1">
    <location>
        <begin position="243"/>
        <end position="264"/>
    </location>
</feature>
<evidence type="ECO:0000256" key="1">
    <source>
        <dbReference type="SAM" id="Phobius"/>
    </source>
</evidence>
<feature type="transmembrane region" description="Helical" evidence="1">
    <location>
        <begin position="141"/>
        <end position="159"/>
    </location>
</feature>
<keyword evidence="1" id="KW-0472">Membrane</keyword>
<gene>
    <name evidence="2" type="ORF">IAC77_01455</name>
</gene>
<feature type="transmembrane region" description="Helical" evidence="1">
    <location>
        <begin position="88"/>
        <end position="109"/>
    </location>
</feature>
<reference evidence="2" key="1">
    <citation type="submission" date="2020-10" db="EMBL/GenBank/DDBJ databases">
        <authorList>
            <person name="Gilroy R."/>
        </authorList>
    </citation>
    <scope>NUCLEOTIDE SEQUENCE</scope>
    <source>
        <strain evidence="2">B1-16210</strain>
    </source>
</reference>
<evidence type="ECO:0000313" key="3">
    <source>
        <dbReference type="Proteomes" id="UP000721442"/>
    </source>
</evidence>
<proteinExistence type="predicted"/>
<feature type="transmembrane region" description="Helical" evidence="1">
    <location>
        <begin position="270"/>
        <end position="290"/>
    </location>
</feature>
<protein>
    <submittedName>
        <fullName evidence="2">Uncharacterized protein</fullName>
    </submittedName>
</protein>
<feature type="transmembrane region" description="Helical" evidence="1">
    <location>
        <begin position="5"/>
        <end position="27"/>
    </location>
</feature>
<organism evidence="2 3">
    <name type="scientific">Candidatus Enterousia excrementavium</name>
    <dbReference type="NCBI Taxonomy" id="2840789"/>
    <lineage>
        <taxon>Bacteria</taxon>
        <taxon>Pseudomonadati</taxon>
        <taxon>Pseudomonadota</taxon>
        <taxon>Alphaproteobacteria</taxon>
        <taxon>Candidatus Enterousia</taxon>
    </lineage>
</organism>
<reference evidence="2" key="2">
    <citation type="journal article" date="2021" name="PeerJ">
        <title>Extensive microbial diversity within the chicken gut microbiome revealed by metagenomics and culture.</title>
        <authorList>
            <person name="Gilroy R."/>
            <person name="Ravi A."/>
            <person name="Getino M."/>
            <person name="Pursley I."/>
            <person name="Horton D.L."/>
            <person name="Alikhan N.F."/>
            <person name="Baker D."/>
            <person name="Gharbi K."/>
            <person name="Hall N."/>
            <person name="Watson M."/>
            <person name="Adriaenssens E.M."/>
            <person name="Foster-Nyarko E."/>
            <person name="Jarju S."/>
            <person name="Secka A."/>
            <person name="Antonio M."/>
            <person name="Oren A."/>
            <person name="Chaudhuri R.R."/>
            <person name="La Ragione R."/>
            <person name="Hildebrand F."/>
            <person name="Pallen M.J."/>
        </authorList>
    </citation>
    <scope>NUCLEOTIDE SEQUENCE</scope>
    <source>
        <strain evidence="2">B1-16210</strain>
    </source>
</reference>
<name>A0A940DDA7_9PROT</name>
<comment type="caution">
    <text evidence="2">The sequence shown here is derived from an EMBL/GenBank/DDBJ whole genome shotgun (WGS) entry which is preliminary data.</text>
</comment>
<dbReference type="Proteomes" id="UP000721442">
    <property type="component" value="Unassembled WGS sequence"/>
</dbReference>
<dbReference type="EMBL" id="JADINE010000023">
    <property type="protein sequence ID" value="MBO8407110.1"/>
    <property type="molecule type" value="Genomic_DNA"/>
</dbReference>
<keyword evidence="1" id="KW-1133">Transmembrane helix</keyword>
<feature type="transmembrane region" description="Helical" evidence="1">
    <location>
        <begin position="217"/>
        <end position="236"/>
    </location>
</feature>
<dbReference type="AlphaFoldDB" id="A0A940DDA7"/>
<feature type="transmembrane region" description="Helical" evidence="1">
    <location>
        <begin position="413"/>
        <end position="431"/>
    </location>
</feature>
<accession>A0A940DDA7</accession>
<evidence type="ECO:0000313" key="2">
    <source>
        <dbReference type="EMBL" id="MBO8407110.1"/>
    </source>
</evidence>
<keyword evidence="1" id="KW-0812">Transmembrane</keyword>
<feature type="transmembrane region" description="Helical" evidence="1">
    <location>
        <begin position="311"/>
        <end position="333"/>
    </location>
</feature>
<sequence>MKEKLILFAVQFIMGAIALGLGIWYIASAIGGDAITYTSMNGFLSAIGVTNGDIASANGCFLCRYIEELFVVIGNAAEMFWTAMVDNLWIVLALGFGLFLFIYTAKYIFDAAKQTAALDEKEKKLEFAGWFDKVWRQGARVLIVGALLGALGMGGTAALRTVTNITVTPVLFVGAELSMAATGVTDATQCGAIDAANASDNVLAPVLQPFMCVMGNINSVMLAGAAGGFSLMNYAWMDLGGGALTWIAGLALVLMFLVIGFDLVFQVLSVIFKLVFIIIFMPLILAAAAFEQTWTVASGVVKNAINLLVRAAIQIVSITLKVVIVYAVVAYAADAYFPGPVDGYSAMLPPMMGRSAENPDAQTLSVMNTFATCEQVALVDGEMDGDKFRDCFTAQKNIVENEYPGAFDFMKNGWDFLLMMMFIFALYFWILKPRVDAVFGLDKIGKGETFDFGTWAKNVGKTIWGIPKQLAGSITKAFSKD</sequence>